<evidence type="ECO:0000313" key="3">
    <source>
        <dbReference type="Proteomes" id="UP000163176"/>
    </source>
</evidence>
<protein>
    <submittedName>
        <fullName evidence="2">Putative transmembrane protein 1h</fullName>
    </submittedName>
</protein>
<evidence type="ECO:0000313" key="2">
    <source>
        <dbReference type="EMBL" id="ABA02255.1"/>
    </source>
</evidence>
<reference evidence="2 3" key="3">
    <citation type="journal article" date="2005" name="FEBS Lett.">
        <title>Molecular evolution and multilocus sequence typing of 145 strains of SARS-CoV.</title>
        <authorList>
            <person name="Wang Z.G."/>
            <person name="Zheng Z.H."/>
            <person name="Shang L."/>
            <person name="Li L.J."/>
            <person name="Cong L.M."/>
            <person name="Feng M.G."/>
            <person name="Luo Y."/>
            <person name="Cheng S.Y."/>
            <person name="Zhang Y.J."/>
            <person name="Ru M.G."/>
            <person name="Wang Z.X."/>
            <person name="Bao Q.Y."/>
        </authorList>
    </citation>
    <scope>NUCLEOTIDE SEQUENCE [LARGE SCALE GENOMIC DNA]</scope>
    <source>
        <strain evidence="2">ZJ0301</strain>
    </source>
</reference>
<evidence type="ECO:0000256" key="1">
    <source>
        <dbReference type="SAM" id="Phobius"/>
    </source>
</evidence>
<reference evidence="2 3" key="2">
    <citation type="journal article" date="2004" name="Chin. Med. J.">
        <title>Molecular biological analysis of genotyping and phylogeny of severe acute respiratory syndrome associated coronavirus.</title>
        <authorList>
            <person name="Wang Z.G."/>
            <person name="Li L.J."/>
            <person name="Luo Y."/>
            <person name="Zhang J.Y."/>
            <person name="Wang M.Y."/>
            <person name="Cheng S.Y."/>
            <person name="Zhang Y.J."/>
            <person name="Wang X.M."/>
            <person name="Lu Y.Y."/>
            <person name="Wu N.P."/>
            <person name="Mei L.L."/>
            <person name="Wang Z.X."/>
        </authorList>
    </citation>
    <scope>NUCLEOTIDE SEQUENCE [LARGE SCALE GENOMIC DNA]</scope>
    <source>
        <strain evidence="2">ZJ0301</strain>
    </source>
</reference>
<accession>Q3S2D7</accession>
<keyword evidence="1" id="KW-1133">Transmembrane helix</keyword>
<name>Q3S2D7_SARS</name>
<proteinExistence type="predicted"/>
<dbReference type="Proteomes" id="UP000163176">
    <property type="component" value="Segment"/>
</dbReference>
<sequence>MDCGWMTQYTVQDMSFAQQKTCLILTMKICSFANPTIAFLFRLAMFNFVLLAILCKIVCLGLKLILLTLRHPSINLSVSNLVKHFQF</sequence>
<feature type="transmembrane region" description="Helical" evidence="1">
    <location>
        <begin position="21"/>
        <end position="41"/>
    </location>
</feature>
<keyword evidence="1" id="KW-0472">Membrane</keyword>
<organism evidence="2 3">
    <name type="scientific">SARS coronavirus ZJ0301</name>
    <dbReference type="NCBI Taxonomy" id="344702"/>
    <lineage>
        <taxon>Viruses</taxon>
        <taxon>Riboviria</taxon>
        <taxon>Orthornavirae</taxon>
        <taxon>Pisuviricota</taxon>
        <taxon>Pisoniviricetes</taxon>
        <taxon>Nidovirales</taxon>
        <taxon>Cornidovirineae</taxon>
        <taxon>Coronaviridae</taxon>
        <taxon>Orthocoronavirinae</taxon>
        <taxon>Betacoronavirus</taxon>
        <taxon>Sarbecovirus</taxon>
        <taxon>Betacoronavirus pandemicum</taxon>
        <taxon>Severe acute respiratory syndrome coronavirus</taxon>
    </lineage>
</organism>
<keyword evidence="1 2" id="KW-0812">Transmembrane</keyword>
<dbReference type="EMBL" id="DQ182595">
    <property type="protein sequence ID" value="ABA02255.1"/>
    <property type="molecule type" value="Genomic_RNA"/>
</dbReference>
<feature type="transmembrane region" description="Helical" evidence="1">
    <location>
        <begin position="47"/>
        <end position="69"/>
    </location>
</feature>
<reference evidence="2 3" key="1">
    <citation type="journal article" date="2003" name="Chin. Med. J.">
        <title>Severe acute respiratory syndrome-associated coronavirus genotype and its characterization.</title>
        <authorList>
            <person name="Li L."/>
            <person name="Wang Z."/>
            <person name="Lu Y."/>
            <person name="Bao Q."/>
            <person name="Chen S."/>
            <person name="Wu N."/>
            <person name="Cheng S."/>
            <person name="Weng J."/>
            <person name="Zhang Y."/>
            <person name="Yan J."/>
            <person name="Mei L."/>
            <person name="Wang X."/>
            <person name="Zhu H."/>
            <person name="Yu Y."/>
            <person name="Zhang M."/>
            <person name="Li M."/>
            <person name="Yao J."/>
            <person name="Lu Q."/>
            <person name="Yao P."/>
            <person name="Bo X."/>
            <person name="Wo J."/>
            <person name="Wang S."/>
            <person name="Hu S."/>
        </authorList>
    </citation>
    <scope>NUCLEOTIDE SEQUENCE [LARGE SCALE GENOMIC DNA]</scope>
    <source>
        <strain evidence="2">ZJ0301</strain>
    </source>
</reference>